<feature type="domain" description="CCHC-type" evidence="3">
    <location>
        <begin position="133"/>
        <end position="146"/>
    </location>
</feature>
<dbReference type="PANTHER" id="PTHR48453">
    <property type="entry name" value="CCHC-TYPE DOMAIN-CONTAINING PROTEIN"/>
    <property type="match status" value="1"/>
</dbReference>
<feature type="compositionally biased region" description="Basic and acidic residues" evidence="2">
    <location>
        <begin position="50"/>
        <end position="73"/>
    </location>
</feature>
<dbReference type="SMART" id="SM00343">
    <property type="entry name" value="ZnF_C2HC"/>
    <property type="match status" value="1"/>
</dbReference>
<dbReference type="AlphaFoldDB" id="A0A9Q0F8B1"/>
<keyword evidence="1" id="KW-0862">Zinc</keyword>
<dbReference type="Proteomes" id="UP001141552">
    <property type="component" value="Unassembled WGS sequence"/>
</dbReference>
<accession>A0A9Q0F8B1</accession>
<reference evidence="4" key="2">
    <citation type="journal article" date="2023" name="Plants (Basel)">
        <title>Annotation of the Turnera subulata (Passifloraceae) Draft Genome Reveals the S-Locus Evolved after the Divergence of Turneroideae from Passifloroideae in a Stepwise Manner.</title>
        <authorList>
            <person name="Henning P.M."/>
            <person name="Roalson E.H."/>
            <person name="Mir W."/>
            <person name="McCubbin A.G."/>
            <person name="Shore J.S."/>
        </authorList>
    </citation>
    <scope>NUCLEOTIDE SEQUENCE</scope>
    <source>
        <strain evidence="4">F60SS</strain>
    </source>
</reference>
<dbReference type="InterPro" id="IPR001878">
    <property type="entry name" value="Znf_CCHC"/>
</dbReference>
<evidence type="ECO:0000313" key="5">
    <source>
        <dbReference type="Proteomes" id="UP001141552"/>
    </source>
</evidence>
<sequence>MSHQDYINKRRKEVSVSRPFEELTADALVGNSGSVLSLVNYASDEALSSESDKEDLSHSGHANEVDQIKRRSEQRYPVPGEPICVGYTGNQNRDVALSGLKITLEMPKIQEDSWDCNRHRWSKKISNLCTYECWKCQKPGHLAEDCLVTKTDQVDMKHKNSNSISRDLQLLYKSSGHLDEHIRTNPSHQQYFSHKIRRLVKCCKSTCNVTNIKDLLACDYCFDKAFDMFYDMYTATWKGTRISLIQGSICCEDHFEWLAQLHKMPRLQ</sequence>
<evidence type="ECO:0000256" key="1">
    <source>
        <dbReference type="PROSITE-ProRule" id="PRU00047"/>
    </source>
</evidence>
<keyword evidence="1" id="KW-0863">Zinc-finger</keyword>
<keyword evidence="5" id="KW-1185">Reference proteome</keyword>
<dbReference type="EMBL" id="JAKUCV010006578">
    <property type="protein sequence ID" value="KAJ4826793.1"/>
    <property type="molecule type" value="Genomic_DNA"/>
</dbReference>
<dbReference type="Pfam" id="PF00098">
    <property type="entry name" value="zf-CCHC"/>
    <property type="match status" value="1"/>
</dbReference>
<dbReference type="GO" id="GO:0003676">
    <property type="term" value="F:nucleic acid binding"/>
    <property type="evidence" value="ECO:0007669"/>
    <property type="project" value="InterPro"/>
</dbReference>
<protein>
    <recommendedName>
        <fullName evidence="3">CCHC-type domain-containing protein</fullName>
    </recommendedName>
</protein>
<organism evidence="4 5">
    <name type="scientific">Turnera subulata</name>
    <dbReference type="NCBI Taxonomy" id="218843"/>
    <lineage>
        <taxon>Eukaryota</taxon>
        <taxon>Viridiplantae</taxon>
        <taxon>Streptophyta</taxon>
        <taxon>Embryophyta</taxon>
        <taxon>Tracheophyta</taxon>
        <taxon>Spermatophyta</taxon>
        <taxon>Magnoliopsida</taxon>
        <taxon>eudicotyledons</taxon>
        <taxon>Gunneridae</taxon>
        <taxon>Pentapetalae</taxon>
        <taxon>rosids</taxon>
        <taxon>fabids</taxon>
        <taxon>Malpighiales</taxon>
        <taxon>Passifloraceae</taxon>
        <taxon>Turnera</taxon>
    </lineage>
</organism>
<evidence type="ECO:0000313" key="4">
    <source>
        <dbReference type="EMBL" id="KAJ4826793.1"/>
    </source>
</evidence>
<dbReference type="PROSITE" id="PS50158">
    <property type="entry name" value="ZF_CCHC"/>
    <property type="match status" value="1"/>
</dbReference>
<comment type="caution">
    <text evidence="4">The sequence shown here is derived from an EMBL/GenBank/DDBJ whole genome shotgun (WGS) entry which is preliminary data.</text>
</comment>
<name>A0A9Q0F8B1_9ROSI</name>
<dbReference type="GO" id="GO:0008270">
    <property type="term" value="F:zinc ion binding"/>
    <property type="evidence" value="ECO:0007669"/>
    <property type="project" value="UniProtKB-KW"/>
</dbReference>
<keyword evidence="1" id="KW-0479">Metal-binding</keyword>
<feature type="region of interest" description="Disordered" evidence="2">
    <location>
        <begin position="49"/>
        <end position="73"/>
    </location>
</feature>
<dbReference type="PANTHER" id="PTHR48453:SF1">
    <property type="entry name" value="CCHC-TYPE DOMAIN-CONTAINING PROTEIN"/>
    <property type="match status" value="1"/>
</dbReference>
<dbReference type="Gene3D" id="4.10.60.10">
    <property type="entry name" value="Zinc finger, CCHC-type"/>
    <property type="match status" value="1"/>
</dbReference>
<gene>
    <name evidence="4" type="ORF">Tsubulata_036569</name>
</gene>
<evidence type="ECO:0000256" key="2">
    <source>
        <dbReference type="SAM" id="MobiDB-lite"/>
    </source>
</evidence>
<proteinExistence type="predicted"/>
<evidence type="ECO:0000259" key="3">
    <source>
        <dbReference type="PROSITE" id="PS50158"/>
    </source>
</evidence>
<reference evidence="4" key="1">
    <citation type="submission" date="2022-02" db="EMBL/GenBank/DDBJ databases">
        <authorList>
            <person name="Henning P.M."/>
            <person name="McCubbin A.G."/>
            <person name="Shore J.S."/>
        </authorList>
    </citation>
    <scope>NUCLEOTIDE SEQUENCE</scope>
    <source>
        <strain evidence="4">F60SS</strain>
        <tissue evidence="4">Leaves</tissue>
    </source>
</reference>
<dbReference type="OrthoDB" id="10070154at2759"/>